<accession>A0A165T4I9</accession>
<dbReference type="STRING" id="1314782.A0A165T4I9"/>
<evidence type="ECO:0000256" key="2">
    <source>
        <dbReference type="SAM" id="Phobius"/>
    </source>
</evidence>
<keyword evidence="2" id="KW-0472">Membrane</keyword>
<dbReference type="InParanoid" id="A0A165T4I9"/>
<sequence length="68" mass="7455">MGTPLSPQAKRLRTIIVTLPIIGATSLVLFKRVFLGEEQRKLPREGHGRIIPIKPEIPKAESSGEPGQ</sequence>
<proteinExistence type="predicted"/>
<reference evidence="3 4" key="1">
    <citation type="journal article" date="2016" name="Mol. Biol. Evol.">
        <title>Comparative Genomics of Early-Diverging Mushroom-Forming Fungi Provides Insights into the Origins of Lignocellulose Decay Capabilities.</title>
        <authorList>
            <person name="Nagy L.G."/>
            <person name="Riley R."/>
            <person name="Tritt A."/>
            <person name="Adam C."/>
            <person name="Daum C."/>
            <person name="Floudas D."/>
            <person name="Sun H."/>
            <person name="Yadav J.S."/>
            <person name="Pangilinan J."/>
            <person name="Larsson K.H."/>
            <person name="Matsuura K."/>
            <person name="Barry K."/>
            <person name="Labutti K."/>
            <person name="Kuo R."/>
            <person name="Ohm R.A."/>
            <person name="Bhattacharya S.S."/>
            <person name="Shirouzu T."/>
            <person name="Yoshinaga Y."/>
            <person name="Martin F.M."/>
            <person name="Grigoriev I.V."/>
            <person name="Hibbett D.S."/>
        </authorList>
    </citation>
    <scope>NUCLEOTIDE SEQUENCE [LARGE SCALE GENOMIC DNA]</scope>
    <source>
        <strain evidence="3 4">HHB14362 ss-1</strain>
    </source>
</reference>
<name>A0A165T4I9_9AGAM</name>
<dbReference type="EMBL" id="KV425568">
    <property type="protein sequence ID" value="KZT26129.1"/>
    <property type="molecule type" value="Genomic_DNA"/>
</dbReference>
<dbReference type="AlphaFoldDB" id="A0A165T4I9"/>
<evidence type="ECO:0000313" key="3">
    <source>
        <dbReference type="EMBL" id="KZT26129.1"/>
    </source>
</evidence>
<evidence type="ECO:0000256" key="1">
    <source>
        <dbReference type="SAM" id="MobiDB-lite"/>
    </source>
</evidence>
<protein>
    <submittedName>
        <fullName evidence="3">Uncharacterized protein</fullName>
    </submittedName>
</protein>
<feature type="transmembrane region" description="Helical" evidence="2">
    <location>
        <begin position="12"/>
        <end position="34"/>
    </location>
</feature>
<dbReference type="Proteomes" id="UP000076761">
    <property type="component" value="Unassembled WGS sequence"/>
</dbReference>
<organism evidence="3 4">
    <name type="scientific">Neolentinus lepideus HHB14362 ss-1</name>
    <dbReference type="NCBI Taxonomy" id="1314782"/>
    <lineage>
        <taxon>Eukaryota</taxon>
        <taxon>Fungi</taxon>
        <taxon>Dikarya</taxon>
        <taxon>Basidiomycota</taxon>
        <taxon>Agaricomycotina</taxon>
        <taxon>Agaricomycetes</taxon>
        <taxon>Gloeophyllales</taxon>
        <taxon>Gloeophyllaceae</taxon>
        <taxon>Neolentinus</taxon>
    </lineage>
</organism>
<evidence type="ECO:0000313" key="4">
    <source>
        <dbReference type="Proteomes" id="UP000076761"/>
    </source>
</evidence>
<dbReference type="OrthoDB" id="3784821at2759"/>
<gene>
    <name evidence="3" type="ORF">NEOLEDRAFT_1132694</name>
</gene>
<feature type="region of interest" description="Disordered" evidence="1">
    <location>
        <begin position="46"/>
        <end position="68"/>
    </location>
</feature>
<keyword evidence="4" id="KW-1185">Reference proteome</keyword>
<keyword evidence="2" id="KW-1133">Transmembrane helix</keyword>
<keyword evidence="2" id="KW-0812">Transmembrane</keyword>